<feature type="transmembrane region" description="Helical" evidence="6">
    <location>
        <begin position="460"/>
        <end position="486"/>
    </location>
</feature>
<evidence type="ECO:0000256" key="4">
    <source>
        <dbReference type="ARBA" id="ARBA00022989"/>
    </source>
</evidence>
<evidence type="ECO:0000313" key="9">
    <source>
        <dbReference type="EMBL" id="WYJ88461.1"/>
    </source>
</evidence>
<protein>
    <recommendedName>
        <fullName evidence="11">ABC3 transporter permease protein domain-containing protein</fullName>
    </recommendedName>
</protein>
<dbReference type="AlphaFoldDB" id="A0AAQ3VST0"/>
<keyword evidence="2" id="KW-1003">Cell membrane</keyword>
<sequence length="495" mass="54857">MNFIKRALFSVARKKGKSIILFSVIFILGNVIAGAIAIQQSTQNVEKNVKSQMGGMATIELDYENNQDKFMEEDLKIENLTEDQIKTIGESPYVKYYDYNSISWAETKSLKTATMDEENAYGSSGLSLKGTNYPKILDVEEKNIKIVDGTVFTQDDIDNGKNVALISKGVAEANGLSVGDQMVIDRVANDYTDSGESKELFKMDIPVEIIGIFEPVTVEMKEDSSGDESNSMVQDQQQYMSMEQMNTIYLPNKVVIENDKAFSEKYMEESPTYAEAMEGSELENETYEYYTPVYVLNNVDDVEAFKEETEPLLPPLYAVKASTDQYDQIGGSMKSLSKISGYVVTIAVAAALLIISLVVLLFMRDRKHELGIYLSLGDKRSHVMGQIIIEMVLISGIALVLSLISGNFLGKIVSDSLLNSDILSTANEATDMMYYAGSSLGVSDLTATDIMNSYKVEFSLAYIVTYLVVGLATTLLSAILPLLYIVRLNPKKIMM</sequence>
<organism evidence="9 10">
    <name type="scientific">Candidatus Enterococcus clewellii</name>
    <dbReference type="NCBI Taxonomy" id="1834193"/>
    <lineage>
        <taxon>Bacteria</taxon>
        <taxon>Bacillati</taxon>
        <taxon>Bacillota</taxon>
        <taxon>Bacilli</taxon>
        <taxon>Lactobacillales</taxon>
        <taxon>Enterococcaceae</taxon>
        <taxon>Enterococcus</taxon>
    </lineage>
</organism>
<dbReference type="GO" id="GO:0022857">
    <property type="term" value="F:transmembrane transporter activity"/>
    <property type="evidence" value="ECO:0007669"/>
    <property type="project" value="TreeGrafter"/>
</dbReference>
<feature type="domain" description="MacB-like periplasmic core" evidence="8">
    <location>
        <begin position="26"/>
        <end position="245"/>
    </location>
</feature>
<evidence type="ECO:0000256" key="6">
    <source>
        <dbReference type="SAM" id="Phobius"/>
    </source>
</evidence>
<keyword evidence="3 6" id="KW-0812">Transmembrane</keyword>
<reference evidence="9" key="2">
    <citation type="submission" date="2024-03" db="EMBL/GenBank/DDBJ databases">
        <title>The Genome Sequence of Enterococcus sp. DIV0242b.</title>
        <authorList>
            <consortium name="The Broad Institute Genomics Platform"/>
            <consortium name="The Broad Institute Microbial Omics Core"/>
            <consortium name="The Broad Institute Genomic Center for Infectious Diseases"/>
            <person name="Earl A."/>
            <person name="Manson A."/>
            <person name="Gilmore M."/>
            <person name="Schwartman J."/>
            <person name="Shea T."/>
            <person name="Abouelleil A."/>
            <person name="Cao P."/>
            <person name="Chapman S."/>
            <person name="Cusick C."/>
            <person name="Young S."/>
            <person name="Neafsey D."/>
            <person name="Nusbaum C."/>
            <person name="Birren B."/>
        </authorList>
    </citation>
    <scope>NUCLEOTIDE SEQUENCE</scope>
    <source>
        <strain evidence="9">9E7_DIV0242</strain>
    </source>
</reference>
<gene>
    <name evidence="9" type="ORF">A5888_000180</name>
</gene>
<reference evidence="9" key="1">
    <citation type="submission" date="2017-05" db="EMBL/GenBank/DDBJ databases">
        <authorList>
            <consortium name="The Broad Institute Genomics Platform"/>
            <consortium name="The Broad Institute Genomic Center for Infectious Diseases"/>
            <person name="Earl A."/>
            <person name="Manson A."/>
            <person name="Schwartman J."/>
            <person name="Gilmore M."/>
            <person name="Abouelleil A."/>
            <person name="Cao P."/>
            <person name="Chapman S."/>
            <person name="Cusick C."/>
            <person name="Shea T."/>
            <person name="Young S."/>
            <person name="Neafsey D."/>
            <person name="Nusbaum C."/>
            <person name="Birren B."/>
        </authorList>
    </citation>
    <scope>NUCLEOTIDE SEQUENCE</scope>
    <source>
        <strain evidence="9">9E7_DIV0242</strain>
    </source>
</reference>
<dbReference type="InterPro" id="IPR025857">
    <property type="entry name" value="MacB_PCD"/>
</dbReference>
<comment type="subcellular location">
    <subcellularLocation>
        <location evidence="1">Cell membrane</location>
        <topology evidence="1">Multi-pass membrane protein</topology>
    </subcellularLocation>
</comment>
<dbReference type="Pfam" id="PF02687">
    <property type="entry name" value="FtsX"/>
    <property type="match status" value="1"/>
</dbReference>
<feature type="transmembrane region" description="Helical" evidence="6">
    <location>
        <begin position="383"/>
        <end position="404"/>
    </location>
</feature>
<evidence type="ECO:0000259" key="7">
    <source>
        <dbReference type="Pfam" id="PF02687"/>
    </source>
</evidence>
<dbReference type="Proteomes" id="UP000195141">
    <property type="component" value="Chromosome"/>
</dbReference>
<dbReference type="PANTHER" id="PTHR30572">
    <property type="entry name" value="MEMBRANE COMPONENT OF TRANSPORTER-RELATED"/>
    <property type="match status" value="1"/>
</dbReference>
<keyword evidence="10" id="KW-1185">Reference proteome</keyword>
<dbReference type="Pfam" id="PF12704">
    <property type="entry name" value="MacB_PCD"/>
    <property type="match status" value="1"/>
</dbReference>
<evidence type="ECO:0000259" key="8">
    <source>
        <dbReference type="Pfam" id="PF12704"/>
    </source>
</evidence>
<evidence type="ECO:0000256" key="3">
    <source>
        <dbReference type="ARBA" id="ARBA00022692"/>
    </source>
</evidence>
<feature type="transmembrane region" description="Helical" evidence="6">
    <location>
        <begin position="339"/>
        <end position="362"/>
    </location>
</feature>
<evidence type="ECO:0000256" key="5">
    <source>
        <dbReference type="ARBA" id="ARBA00023136"/>
    </source>
</evidence>
<proteinExistence type="predicted"/>
<dbReference type="InterPro" id="IPR050250">
    <property type="entry name" value="Macrolide_Exporter_MacB"/>
</dbReference>
<dbReference type="InterPro" id="IPR003838">
    <property type="entry name" value="ABC3_permease_C"/>
</dbReference>
<dbReference type="RefSeq" id="WP_339101860.1">
    <property type="nucleotide sequence ID" value="NZ_CP147247.1"/>
</dbReference>
<keyword evidence="5 6" id="KW-0472">Membrane</keyword>
<evidence type="ECO:0000313" key="10">
    <source>
        <dbReference type="Proteomes" id="UP000195141"/>
    </source>
</evidence>
<dbReference type="EMBL" id="CP147247">
    <property type="protein sequence ID" value="WYJ88461.1"/>
    <property type="molecule type" value="Genomic_DNA"/>
</dbReference>
<keyword evidence="4 6" id="KW-1133">Transmembrane helix</keyword>
<evidence type="ECO:0000256" key="2">
    <source>
        <dbReference type="ARBA" id="ARBA00022475"/>
    </source>
</evidence>
<name>A0AAQ3VST0_9ENTE</name>
<accession>A0AAQ3VST0</accession>
<evidence type="ECO:0000256" key="1">
    <source>
        <dbReference type="ARBA" id="ARBA00004651"/>
    </source>
</evidence>
<evidence type="ECO:0008006" key="11">
    <source>
        <dbReference type="Google" id="ProtNLM"/>
    </source>
</evidence>
<dbReference type="PANTHER" id="PTHR30572:SF9">
    <property type="entry name" value="ABC TRANSPORTER PERMEASE PROTEIN"/>
    <property type="match status" value="1"/>
</dbReference>
<feature type="domain" description="ABC3 transporter permease C-terminal" evidence="7">
    <location>
        <begin position="343"/>
        <end position="490"/>
    </location>
</feature>
<dbReference type="GO" id="GO:0005886">
    <property type="term" value="C:plasma membrane"/>
    <property type="evidence" value="ECO:0007669"/>
    <property type="project" value="UniProtKB-SubCell"/>
</dbReference>